<protein>
    <submittedName>
        <fullName evidence="1">Uncharacterized protein</fullName>
    </submittedName>
</protein>
<proteinExistence type="predicted"/>
<organism evidence="1 2">
    <name type="scientific">Pyrenophora tritici-repentis</name>
    <dbReference type="NCBI Taxonomy" id="45151"/>
    <lineage>
        <taxon>Eukaryota</taxon>
        <taxon>Fungi</taxon>
        <taxon>Dikarya</taxon>
        <taxon>Ascomycota</taxon>
        <taxon>Pezizomycotina</taxon>
        <taxon>Dothideomycetes</taxon>
        <taxon>Pleosporomycetidae</taxon>
        <taxon>Pleosporales</taxon>
        <taxon>Pleosporineae</taxon>
        <taxon>Pleosporaceae</taxon>
        <taxon>Pyrenophora</taxon>
    </lineage>
</organism>
<evidence type="ECO:0000313" key="2">
    <source>
        <dbReference type="Proteomes" id="UP000245464"/>
    </source>
</evidence>
<evidence type="ECO:0000313" key="1">
    <source>
        <dbReference type="EMBL" id="KAF7577856.1"/>
    </source>
</evidence>
<dbReference type="Proteomes" id="UP000245464">
    <property type="component" value="Chromosome 1"/>
</dbReference>
<dbReference type="EMBL" id="NQIK02000001">
    <property type="protein sequence ID" value="KAF7577856.1"/>
    <property type="molecule type" value="Genomic_DNA"/>
</dbReference>
<dbReference type="RefSeq" id="XP_065965626.1">
    <property type="nucleotide sequence ID" value="XM_066103424.1"/>
</dbReference>
<accession>A0A317AJ79</accession>
<dbReference type="KEGG" id="ptrr:90954187"/>
<dbReference type="OrthoDB" id="539213at2759"/>
<name>A0A317AJ79_9PLEO</name>
<comment type="caution">
    <text evidence="1">The sequence shown here is derived from an EMBL/GenBank/DDBJ whole genome shotgun (WGS) entry which is preliminary data.</text>
</comment>
<gene>
    <name evidence="1" type="ORF">PtrM4_020960</name>
</gene>
<dbReference type="AlphaFoldDB" id="A0A317AJ79"/>
<sequence>MKLPPQNIQDAINSNDIETLQSWLPSDPEPAYKVKQKCLSLAMPPSSLNTIKVLLDHGATLICDSLQSATSREEPAIFQQLLDHG</sequence>
<reference evidence="1" key="1">
    <citation type="journal article" date="2018" name="BMC Genomics">
        <title>Comparative genomics of the wheat fungal pathogen Pyrenophora tritici-repentis reveals chromosomal variations and genome plasticity.</title>
        <authorList>
            <person name="Moolhuijzen P."/>
            <person name="See P.T."/>
            <person name="Hane J.K."/>
            <person name="Shi G."/>
            <person name="Liu Z."/>
            <person name="Oliver R.P."/>
            <person name="Moffat C.S."/>
        </authorList>
    </citation>
    <scope>NUCLEOTIDE SEQUENCE [LARGE SCALE GENOMIC DNA]</scope>
    <source>
        <strain evidence="1">M4</strain>
    </source>
</reference>
<dbReference type="GeneID" id="90954187"/>